<proteinExistence type="predicted"/>
<dbReference type="EMBL" id="CYPU01000007">
    <property type="protein sequence ID" value="CUH46091.1"/>
    <property type="molecule type" value="Genomic_DNA"/>
</dbReference>
<protein>
    <submittedName>
        <fullName evidence="1">Uncharacterized protein</fullName>
    </submittedName>
</protein>
<dbReference type="Proteomes" id="UP000050783">
    <property type="component" value="Unassembled WGS sequence"/>
</dbReference>
<evidence type="ECO:0000313" key="1">
    <source>
        <dbReference type="EMBL" id="CUH46091.1"/>
    </source>
</evidence>
<name>A0A0P1E9Y9_9RHOB</name>
<dbReference type="AlphaFoldDB" id="A0A0P1E9Y9"/>
<reference evidence="1 2" key="1">
    <citation type="submission" date="2015-09" db="EMBL/GenBank/DDBJ databases">
        <authorList>
            <consortium name="Swine Surveillance"/>
        </authorList>
    </citation>
    <scope>NUCLEOTIDE SEQUENCE [LARGE SCALE GENOMIC DNA]</scope>
    <source>
        <strain evidence="1 2">CECT 4292</strain>
    </source>
</reference>
<organism evidence="1 2">
    <name type="scientific">Ruegeria atlantica</name>
    <dbReference type="NCBI Taxonomy" id="81569"/>
    <lineage>
        <taxon>Bacteria</taxon>
        <taxon>Pseudomonadati</taxon>
        <taxon>Pseudomonadota</taxon>
        <taxon>Alphaproteobacteria</taxon>
        <taxon>Rhodobacterales</taxon>
        <taxon>Roseobacteraceae</taxon>
        <taxon>Ruegeria</taxon>
    </lineage>
</organism>
<evidence type="ECO:0000313" key="2">
    <source>
        <dbReference type="Proteomes" id="UP000050783"/>
    </source>
</evidence>
<gene>
    <name evidence="1" type="ORF">RUA4292_00255</name>
</gene>
<accession>A0A0P1E9Y9</accession>
<sequence>MQNGANTVKQFVARNNQTECLPKLGVVLELSLFGMCR</sequence>